<gene>
    <name evidence="1" type="ORF">BA92_07485</name>
</gene>
<name>A0A0C3R5E8_9PORP</name>
<protein>
    <submittedName>
        <fullName evidence="1">CDP-glycerol glycerophosphotransferase</fullName>
    </submittedName>
</protein>
<proteinExistence type="predicted"/>
<dbReference type="PANTHER" id="PTHR37316">
    <property type="entry name" value="TEICHOIC ACID GLYCEROL-PHOSPHATE PRIMASE"/>
    <property type="match status" value="1"/>
</dbReference>
<dbReference type="InterPro" id="IPR007554">
    <property type="entry name" value="Glycerophosphate_synth"/>
</dbReference>
<dbReference type="RefSeq" id="WP_041505093.1">
    <property type="nucleotide sequence ID" value="NZ_JPIU01000038.1"/>
</dbReference>
<dbReference type="Pfam" id="PF04464">
    <property type="entry name" value="Glyphos_transf"/>
    <property type="match status" value="1"/>
</dbReference>
<accession>A0A0C3R5E8</accession>
<dbReference type="SUPFAM" id="SSF53756">
    <property type="entry name" value="UDP-Glycosyltransferase/glycogen phosphorylase"/>
    <property type="match status" value="1"/>
</dbReference>
<dbReference type="Gene3D" id="3.40.50.12580">
    <property type="match status" value="1"/>
</dbReference>
<dbReference type="OrthoDB" id="1522454at2"/>
<dbReference type="GO" id="GO:0047355">
    <property type="term" value="F:CDP-glycerol glycerophosphotransferase activity"/>
    <property type="evidence" value="ECO:0007669"/>
    <property type="project" value="InterPro"/>
</dbReference>
<sequence length="350" mass="41961">MRIVLFCEQKYAINILQPIEEEAEQEGGHELLWYVHQKNIPDFPLRNETRWTNSIQKVYDFSPEVIFVPCNIVPYYLPGVKIQIFHGYAAEKKDHWVIRRYFDTYFTQGPFFTRGFKALAKKYKDFEVVETGWPRQDWIYANLHTFDNEKKELLEKYRKSKLLLYAPTFSPSLTSLPFIKEGLVKIAKEKDILLILKFHPLTRPEWMEEYKALSEQHENILWIEDHNITKYQLMADVMISDTSSTVYEFLLLDKPVITYKTIAKDIYWQDIQQAEELSDAFERVQRDEECINKRKWIIENYDPYLDGKVAHRMLDAARDYIARHGVPSHRKLNLWRKYTSIKKFGKIRKK</sequence>
<comment type="caution">
    <text evidence="1">The sequence shown here is derived from an EMBL/GenBank/DDBJ whole genome shotgun (WGS) entry which is preliminary data.</text>
</comment>
<evidence type="ECO:0000313" key="1">
    <source>
        <dbReference type="EMBL" id="KIO44855.1"/>
    </source>
</evidence>
<dbReference type="PANTHER" id="PTHR37316:SF3">
    <property type="entry name" value="TEICHOIC ACID GLYCEROL-PHOSPHATE TRANSFERASE"/>
    <property type="match status" value="1"/>
</dbReference>
<dbReference type="GO" id="GO:0016020">
    <property type="term" value="C:membrane"/>
    <property type="evidence" value="ECO:0007669"/>
    <property type="project" value="InterPro"/>
</dbReference>
<dbReference type="Proteomes" id="UP000031980">
    <property type="component" value="Unassembled WGS sequence"/>
</dbReference>
<reference evidence="1 2" key="1">
    <citation type="submission" date="2014-07" db="EMBL/GenBank/DDBJ databases">
        <title>Porphyromonadaceae bacterium OUH 308042 = ATCC BAA-2681 = DSM 28342 draft genome.</title>
        <authorList>
            <person name="Sydenham T.V."/>
            <person name="Hasman H."/>
            <person name="Justensen U.S."/>
        </authorList>
    </citation>
    <scope>NUCLEOTIDE SEQUENCE [LARGE SCALE GENOMIC DNA]</scope>
    <source>
        <strain evidence="1 2">OUH 308042</strain>
    </source>
</reference>
<keyword evidence="1" id="KW-0808">Transferase</keyword>
<dbReference type="InterPro" id="IPR051612">
    <property type="entry name" value="Teichoic_Acid_Biosynth"/>
</dbReference>
<dbReference type="InterPro" id="IPR043148">
    <property type="entry name" value="TagF_C"/>
</dbReference>
<evidence type="ECO:0000313" key="2">
    <source>
        <dbReference type="Proteomes" id="UP000031980"/>
    </source>
</evidence>
<organism evidence="1 2">
    <name type="scientific">Sanguibacteroides justesenii</name>
    <dbReference type="NCBI Taxonomy" id="1547597"/>
    <lineage>
        <taxon>Bacteria</taxon>
        <taxon>Pseudomonadati</taxon>
        <taxon>Bacteroidota</taxon>
        <taxon>Bacteroidia</taxon>
        <taxon>Bacteroidales</taxon>
        <taxon>Porphyromonadaceae</taxon>
        <taxon>Sanguibacteroides</taxon>
    </lineage>
</organism>
<keyword evidence="2" id="KW-1185">Reference proteome</keyword>
<dbReference type="AlphaFoldDB" id="A0A0C3R5E8"/>
<dbReference type="EMBL" id="JPIU01000038">
    <property type="protein sequence ID" value="KIO44855.1"/>
    <property type="molecule type" value="Genomic_DNA"/>
</dbReference>